<evidence type="ECO:0000256" key="1">
    <source>
        <dbReference type="SAM" id="MobiDB-lite"/>
    </source>
</evidence>
<organism evidence="2 3">
    <name type="scientific">Pycnococcus provasolii</name>
    <dbReference type="NCBI Taxonomy" id="41880"/>
    <lineage>
        <taxon>Eukaryota</taxon>
        <taxon>Viridiplantae</taxon>
        <taxon>Chlorophyta</taxon>
        <taxon>Pseudoscourfieldiophyceae</taxon>
        <taxon>Pseudoscourfieldiales</taxon>
        <taxon>Pycnococcaceae</taxon>
        <taxon>Pycnococcus</taxon>
    </lineage>
</organism>
<feature type="compositionally biased region" description="Low complexity" evidence="1">
    <location>
        <begin position="232"/>
        <end position="243"/>
    </location>
</feature>
<feature type="region of interest" description="Disordered" evidence="1">
    <location>
        <begin position="82"/>
        <end position="243"/>
    </location>
</feature>
<dbReference type="EMBL" id="BNJQ01000028">
    <property type="protein sequence ID" value="GHP10145.1"/>
    <property type="molecule type" value="Genomic_DNA"/>
</dbReference>
<protein>
    <submittedName>
        <fullName evidence="2">Uncharacterized protein</fullName>
    </submittedName>
</protein>
<sequence length="243" mass="25298">MSGLTMPPYESSSSFSNAHKDLSLACERYESVVVSKISVVKQSLQAQDEVLATFVLKSRKSNALLKAKATASAFVPTAVLSSGHGNGGDNGGVSAMPMSPARNTADNTQQQVSTPKASSPLKKYADPFPTPQPAQKPEDVAAAVEKSPTRVAAPEETPQPAAQAQAQAQAQATPAEEGSKEKASRSRGDRGAADGENTTGSPQNKTLNKAMRKVQRWLDANDFEEPGGGAGFEELALDADAAA</sequence>
<proteinExistence type="predicted"/>
<accession>A0A830HTX7</accession>
<dbReference type="AlphaFoldDB" id="A0A830HTX7"/>
<name>A0A830HTX7_9CHLO</name>
<feature type="compositionally biased region" description="Polar residues" evidence="1">
    <location>
        <begin position="101"/>
        <end position="117"/>
    </location>
</feature>
<gene>
    <name evidence="2" type="ORF">PPROV_000887700</name>
</gene>
<feature type="compositionally biased region" description="Low complexity" evidence="1">
    <location>
        <begin position="152"/>
        <end position="176"/>
    </location>
</feature>
<reference evidence="2" key="1">
    <citation type="submission" date="2020-10" db="EMBL/GenBank/DDBJ databases">
        <title>Unveiling of a novel bifunctional photoreceptor, Dualchrome1, isolated from a cosmopolitan green alga.</title>
        <authorList>
            <person name="Suzuki S."/>
            <person name="Kawachi M."/>
        </authorList>
    </citation>
    <scope>NUCLEOTIDE SEQUENCE</scope>
    <source>
        <strain evidence="2">NIES 2893</strain>
    </source>
</reference>
<keyword evidence="3" id="KW-1185">Reference proteome</keyword>
<evidence type="ECO:0000313" key="3">
    <source>
        <dbReference type="Proteomes" id="UP000660262"/>
    </source>
</evidence>
<feature type="compositionally biased region" description="Basic and acidic residues" evidence="1">
    <location>
        <begin position="177"/>
        <end position="193"/>
    </location>
</feature>
<comment type="caution">
    <text evidence="2">The sequence shown here is derived from an EMBL/GenBank/DDBJ whole genome shotgun (WGS) entry which is preliminary data.</text>
</comment>
<feature type="compositionally biased region" description="Polar residues" evidence="1">
    <location>
        <begin position="196"/>
        <end position="207"/>
    </location>
</feature>
<dbReference type="Proteomes" id="UP000660262">
    <property type="component" value="Unassembled WGS sequence"/>
</dbReference>
<evidence type="ECO:0000313" key="2">
    <source>
        <dbReference type="EMBL" id="GHP10145.1"/>
    </source>
</evidence>